<dbReference type="AlphaFoldDB" id="A0A127A440"/>
<dbReference type="OrthoDB" id="6286688at2"/>
<dbReference type="KEGG" id="satk:SA2016_2889"/>
<dbReference type="RefSeq" id="WP_141305732.1">
    <property type="nucleotide sequence ID" value="NZ_BJMO01000081.1"/>
</dbReference>
<dbReference type="STRING" id="37927.SA2016_2889"/>
<protein>
    <recommendedName>
        <fullName evidence="3">Glycosyltransferase</fullName>
    </recommendedName>
</protein>
<dbReference type="SUPFAM" id="SSF53756">
    <property type="entry name" value="UDP-Glycosyltransferase/glycogen phosphorylase"/>
    <property type="match status" value="1"/>
</dbReference>
<reference evidence="1 2" key="1">
    <citation type="submission" date="2016-02" db="EMBL/GenBank/DDBJ databases">
        <title>Complete genome of Sinomonas atrocyanea KCTC 3377.</title>
        <authorList>
            <person name="Kim K.M."/>
        </authorList>
    </citation>
    <scope>NUCLEOTIDE SEQUENCE [LARGE SCALE GENOMIC DNA]</scope>
    <source>
        <strain evidence="1 2">KCTC 3377</strain>
    </source>
</reference>
<keyword evidence="2" id="KW-1185">Reference proteome</keyword>
<dbReference type="Gene3D" id="3.40.50.2000">
    <property type="entry name" value="Glycogen Phosphorylase B"/>
    <property type="match status" value="2"/>
</dbReference>
<evidence type="ECO:0000313" key="2">
    <source>
        <dbReference type="Proteomes" id="UP000070134"/>
    </source>
</evidence>
<dbReference type="Pfam" id="PF13692">
    <property type="entry name" value="Glyco_trans_1_4"/>
    <property type="match status" value="1"/>
</dbReference>
<name>A0A127A440_9MICC</name>
<dbReference type="EMBL" id="CP014518">
    <property type="protein sequence ID" value="AMM33554.1"/>
    <property type="molecule type" value="Genomic_DNA"/>
</dbReference>
<accession>A0A127A440</accession>
<dbReference type="Proteomes" id="UP000070134">
    <property type="component" value="Chromosome"/>
</dbReference>
<sequence>MTARHVIAAGIRRGGGEGLMASVAEGLSALGEDVLVVGPPERSPLVARASALGLPVHTLASAHPAQYALDLLRWRRANPDGVLWCEGTLPALATAGMQRRVLAFDTAAPGPLKSVRRAAARARALATIVPSAADAERLRDARVLAPSVPALELARHGRGAGPLRIGFMGPVSERDGVLVLADTLRELRRWAPEGYRLRITGPTRYADARERVVVEGRLRSLGAMVQSVHNMPADEFLGSVDLLVCPAVQPRGFCFPAVTAMASGVPVVVSDAGSLPEVVGPDHPWVARAGDPGHLAEVITAAAAALPAYDAVAAARRRWEAAYSPEAGRKALGALLGSLGLGQTGSGASEPSAAAGA</sequence>
<evidence type="ECO:0008006" key="3">
    <source>
        <dbReference type="Google" id="ProtNLM"/>
    </source>
</evidence>
<organism evidence="1 2">
    <name type="scientific">Sinomonas atrocyanea</name>
    <dbReference type="NCBI Taxonomy" id="37927"/>
    <lineage>
        <taxon>Bacteria</taxon>
        <taxon>Bacillati</taxon>
        <taxon>Actinomycetota</taxon>
        <taxon>Actinomycetes</taxon>
        <taxon>Micrococcales</taxon>
        <taxon>Micrococcaceae</taxon>
        <taxon>Sinomonas</taxon>
    </lineage>
</organism>
<gene>
    <name evidence="1" type="ORF">SA2016_2889</name>
</gene>
<evidence type="ECO:0000313" key="1">
    <source>
        <dbReference type="EMBL" id="AMM33554.1"/>
    </source>
</evidence>
<proteinExistence type="predicted"/>